<reference evidence="3 4" key="1">
    <citation type="journal article" date="2024" name="Nat. Commun.">
        <title>Phylogenomics reveals the evolutionary origins of lichenization in chlorophyte algae.</title>
        <authorList>
            <person name="Puginier C."/>
            <person name="Libourel C."/>
            <person name="Otte J."/>
            <person name="Skaloud P."/>
            <person name="Haon M."/>
            <person name="Grisel S."/>
            <person name="Petersen M."/>
            <person name="Berrin J.G."/>
            <person name="Delaux P.M."/>
            <person name="Dal Grande F."/>
            <person name="Keller J."/>
        </authorList>
    </citation>
    <scope>NUCLEOTIDE SEQUENCE [LARGE SCALE GENOMIC DNA]</scope>
    <source>
        <strain evidence="3 4">SAG 216-7</strain>
    </source>
</reference>
<dbReference type="Proteomes" id="UP001491310">
    <property type="component" value="Unassembled WGS sequence"/>
</dbReference>
<sequence>MQQLTQPHLAVTTTASEADGLHYDVFQQGHHPSAVKPAPYNKATSAAETMATSKPFNARTGSSSALVDSQQQMMQDEPAVVASTASSFETTAADRHGAASTPTGPSVDGRPQSAASPAPIASDKAPTLTETTATSGPQISPIDSSSAPAGGRHLAQYGFVPALFVPPGNATSNHSVADGGNSDNNLNLWIGSGVVGGIGISALLFGLYACWNKRRQDARRRKREEEIAAALAHEEAHSLRDTVSVQQPDGRVAVAFTAEGAHTRDGLHRAA</sequence>
<dbReference type="EMBL" id="JALJOT010000014">
    <property type="protein sequence ID" value="KAK9903336.1"/>
    <property type="molecule type" value="Genomic_DNA"/>
</dbReference>
<evidence type="ECO:0000313" key="4">
    <source>
        <dbReference type="Proteomes" id="UP001491310"/>
    </source>
</evidence>
<accession>A0ABR2YDS0</accession>
<feature type="compositionally biased region" description="Low complexity" evidence="1">
    <location>
        <begin position="113"/>
        <end position="126"/>
    </location>
</feature>
<keyword evidence="4" id="KW-1185">Reference proteome</keyword>
<organism evidence="3 4">
    <name type="scientific">Coccomyxa subellipsoidea</name>
    <dbReference type="NCBI Taxonomy" id="248742"/>
    <lineage>
        <taxon>Eukaryota</taxon>
        <taxon>Viridiplantae</taxon>
        <taxon>Chlorophyta</taxon>
        <taxon>core chlorophytes</taxon>
        <taxon>Trebouxiophyceae</taxon>
        <taxon>Trebouxiophyceae incertae sedis</taxon>
        <taxon>Coccomyxaceae</taxon>
        <taxon>Coccomyxa</taxon>
    </lineage>
</organism>
<protein>
    <submittedName>
        <fullName evidence="3">Uncharacterized protein</fullName>
    </submittedName>
</protein>
<evidence type="ECO:0000256" key="2">
    <source>
        <dbReference type="SAM" id="Phobius"/>
    </source>
</evidence>
<keyword evidence="2" id="KW-0472">Membrane</keyword>
<feature type="transmembrane region" description="Helical" evidence="2">
    <location>
        <begin position="188"/>
        <end position="211"/>
    </location>
</feature>
<feature type="compositionally biased region" description="Polar residues" evidence="1">
    <location>
        <begin position="52"/>
        <end position="74"/>
    </location>
</feature>
<name>A0ABR2YDS0_9CHLO</name>
<feature type="compositionally biased region" description="Low complexity" evidence="1">
    <location>
        <begin position="79"/>
        <end position="91"/>
    </location>
</feature>
<comment type="caution">
    <text evidence="3">The sequence shown here is derived from an EMBL/GenBank/DDBJ whole genome shotgun (WGS) entry which is preliminary data.</text>
</comment>
<evidence type="ECO:0000256" key="1">
    <source>
        <dbReference type="SAM" id="MobiDB-lite"/>
    </source>
</evidence>
<feature type="compositionally biased region" description="Polar residues" evidence="1">
    <location>
        <begin position="128"/>
        <end position="147"/>
    </location>
</feature>
<keyword evidence="2" id="KW-0812">Transmembrane</keyword>
<gene>
    <name evidence="3" type="ORF">WJX75_003159</name>
</gene>
<proteinExistence type="predicted"/>
<feature type="region of interest" description="Disordered" evidence="1">
    <location>
        <begin position="52"/>
        <end position="148"/>
    </location>
</feature>
<evidence type="ECO:0000313" key="3">
    <source>
        <dbReference type="EMBL" id="KAK9903336.1"/>
    </source>
</evidence>
<keyword evidence="2" id="KW-1133">Transmembrane helix</keyword>